<dbReference type="Proteomes" id="UP000054495">
    <property type="component" value="Unassembled WGS sequence"/>
</dbReference>
<accession>A0A0D6L7D8</accession>
<sequence length="159" mass="17332">MSGAGSWKRPAASTSDFLFTAEGGRFSGGHLLSESWDRDVFFKHGPQRELPHGDHGRSTAGTEEHAQSAVGQELAGLFGDVSDFYMELLGDLHPEWEQPHNAWRDRDDAKSEAIPPRGESLALRLSAEVDEADAEWPVGEFSQMHEAGVPSRENNGSSG</sequence>
<evidence type="ECO:0000256" key="1">
    <source>
        <dbReference type="SAM" id="MobiDB-lite"/>
    </source>
</evidence>
<gene>
    <name evidence="2" type="ORF">ANCCEY_13502</name>
</gene>
<evidence type="ECO:0000313" key="3">
    <source>
        <dbReference type="Proteomes" id="UP000054495"/>
    </source>
</evidence>
<protein>
    <submittedName>
        <fullName evidence="2">Uncharacterized protein</fullName>
    </submittedName>
</protein>
<reference evidence="2 3" key="1">
    <citation type="submission" date="2013-05" db="EMBL/GenBank/DDBJ databases">
        <title>Draft genome of the parasitic nematode Anyclostoma ceylanicum.</title>
        <authorList>
            <person name="Mitreva M."/>
        </authorList>
    </citation>
    <scope>NUCLEOTIDE SEQUENCE [LARGE SCALE GENOMIC DNA]</scope>
</reference>
<dbReference type="AlphaFoldDB" id="A0A0D6L7D8"/>
<feature type="compositionally biased region" description="Basic and acidic residues" evidence="1">
    <location>
        <begin position="44"/>
        <end position="66"/>
    </location>
</feature>
<proteinExistence type="predicted"/>
<feature type="region of interest" description="Disordered" evidence="1">
    <location>
        <begin position="134"/>
        <end position="159"/>
    </location>
</feature>
<dbReference type="EMBL" id="KE125686">
    <property type="protein sequence ID" value="EPB67404.1"/>
    <property type="molecule type" value="Genomic_DNA"/>
</dbReference>
<keyword evidence="3" id="KW-1185">Reference proteome</keyword>
<organism evidence="2 3">
    <name type="scientific">Ancylostoma ceylanicum</name>
    <dbReference type="NCBI Taxonomy" id="53326"/>
    <lineage>
        <taxon>Eukaryota</taxon>
        <taxon>Metazoa</taxon>
        <taxon>Ecdysozoa</taxon>
        <taxon>Nematoda</taxon>
        <taxon>Chromadorea</taxon>
        <taxon>Rhabditida</taxon>
        <taxon>Rhabditina</taxon>
        <taxon>Rhabditomorpha</taxon>
        <taxon>Strongyloidea</taxon>
        <taxon>Ancylostomatidae</taxon>
        <taxon>Ancylostomatinae</taxon>
        <taxon>Ancylostoma</taxon>
    </lineage>
</organism>
<feature type="region of interest" description="Disordered" evidence="1">
    <location>
        <begin position="44"/>
        <end position="68"/>
    </location>
</feature>
<evidence type="ECO:0000313" key="2">
    <source>
        <dbReference type="EMBL" id="EPB67404.1"/>
    </source>
</evidence>
<name>A0A0D6L7D8_9BILA</name>